<evidence type="ECO:0000256" key="1">
    <source>
        <dbReference type="SAM" id="Phobius"/>
    </source>
</evidence>
<proteinExistence type="predicted"/>
<reference evidence="2" key="1">
    <citation type="submission" date="2019-08" db="EMBL/GenBank/DDBJ databases">
        <authorList>
            <person name="Kucharzyk K."/>
            <person name="Murdoch R.W."/>
            <person name="Higgins S."/>
            <person name="Loffler F."/>
        </authorList>
    </citation>
    <scope>NUCLEOTIDE SEQUENCE</scope>
</reference>
<feature type="transmembrane region" description="Helical" evidence="1">
    <location>
        <begin position="62"/>
        <end position="81"/>
    </location>
</feature>
<feature type="transmembrane region" description="Helical" evidence="1">
    <location>
        <begin position="36"/>
        <end position="56"/>
    </location>
</feature>
<comment type="caution">
    <text evidence="2">The sequence shown here is derived from an EMBL/GenBank/DDBJ whole genome shotgun (WGS) entry which is preliminary data.</text>
</comment>
<sequence length="94" mass="9705">MIALYVLAALAGIGFGLLQAGWTAKMVASQDRKGRSALMLIGKLALWAAVMVALALYDPLCLVAFAAGAGASMVAASIAIWRKSRKDQEGGHSA</sequence>
<dbReference type="AlphaFoldDB" id="A0A645HQB6"/>
<name>A0A645HQB6_9ZZZZ</name>
<keyword evidence="1" id="KW-0812">Transmembrane</keyword>
<keyword evidence="1" id="KW-1133">Transmembrane helix</keyword>
<organism evidence="2">
    <name type="scientific">bioreactor metagenome</name>
    <dbReference type="NCBI Taxonomy" id="1076179"/>
    <lineage>
        <taxon>unclassified sequences</taxon>
        <taxon>metagenomes</taxon>
        <taxon>ecological metagenomes</taxon>
    </lineage>
</organism>
<protein>
    <submittedName>
        <fullName evidence="2">Uncharacterized protein</fullName>
    </submittedName>
</protein>
<gene>
    <name evidence="2" type="ORF">SDC9_187966</name>
</gene>
<accession>A0A645HQB6</accession>
<keyword evidence="1" id="KW-0472">Membrane</keyword>
<feature type="transmembrane region" description="Helical" evidence="1">
    <location>
        <begin position="6"/>
        <end position="24"/>
    </location>
</feature>
<evidence type="ECO:0000313" key="2">
    <source>
        <dbReference type="EMBL" id="MPN40429.1"/>
    </source>
</evidence>
<dbReference type="EMBL" id="VSSQ01096835">
    <property type="protein sequence ID" value="MPN40429.1"/>
    <property type="molecule type" value="Genomic_DNA"/>
</dbReference>